<keyword evidence="2" id="KW-1185">Reference proteome</keyword>
<sequence>MPTYVPITVLTTIVVAVAGFGVPLTPGSFVAVVAAVIPIAQRVTTTGAAHYSR</sequence>
<evidence type="ECO:0000313" key="1">
    <source>
        <dbReference type="EMBL" id="MCM2388334.1"/>
    </source>
</evidence>
<protein>
    <submittedName>
        <fullName evidence="1">Uncharacterized protein</fullName>
    </submittedName>
</protein>
<name>A0ABT0UIR0_9ACTN</name>
<gene>
    <name evidence="1" type="ORF">NBG84_08485</name>
</gene>
<proteinExistence type="predicted"/>
<organism evidence="1 2">
    <name type="scientific">Streptomyces albipurpureus</name>
    <dbReference type="NCBI Taxonomy" id="2897419"/>
    <lineage>
        <taxon>Bacteria</taxon>
        <taxon>Bacillati</taxon>
        <taxon>Actinomycetota</taxon>
        <taxon>Actinomycetes</taxon>
        <taxon>Kitasatosporales</taxon>
        <taxon>Streptomycetaceae</taxon>
        <taxon>Streptomyces</taxon>
    </lineage>
</organism>
<dbReference type="EMBL" id="JAMQAW010000007">
    <property type="protein sequence ID" value="MCM2388334.1"/>
    <property type="molecule type" value="Genomic_DNA"/>
</dbReference>
<reference evidence="1" key="1">
    <citation type="submission" date="2022-06" db="EMBL/GenBank/DDBJ databases">
        <title>Genome public.</title>
        <authorList>
            <person name="Sun Q."/>
        </authorList>
    </citation>
    <scope>NUCLEOTIDE SEQUENCE</scope>
    <source>
        <strain evidence="1">CWNU-1</strain>
    </source>
</reference>
<dbReference type="RefSeq" id="WP_250918673.1">
    <property type="nucleotide sequence ID" value="NZ_JAMQAW010000007.1"/>
</dbReference>
<accession>A0ABT0UIR0</accession>
<comment type="caution">
    <text evidence="1">The sequence shown here is derived from an EMBL/GenBank/DDBJ whole genome shotgun (WGS) entry which is preliminary data.</text>
</comment>
<evidence type="ECO:0000313" key="2">
    <source>
        <dbReference type="Proteomes" id="UP001431429"/>
    </source>
</evidence>
<dbReference type="Proteomes" id="UP001431429">
    <property type="component" value="Unassembled WGS sequence"/>
</dbReference>